<feature type="domain" description="ABM" evidence="1">
    <location>
        <begin position="3"/>
        <end position="94"/>
    </location>
</feature>
<dbReference type="EMBL" id="MCGQ01000052">
    <property type="protein sequence ID" value="OXY88726.1"/>
    <property type="molecule type" value="Genomic_DNA"/>
</dbReference>
<name>A0A233RZA6_STRDA</name>
<keyword evidence="3" id="KW-1185">Reference proteome</keyword>
<dbReference type="InterPro" id="IPR050744">
    <property type="entry name" value="AI-2_Isomerase_LsrG"/>
</dbReference>
<sequence>MAFTVVAHYHCATADADTVREALLKMRALTPAEPANLAYEVHAEVDRPGSFVLYEQYADRAGFEAHKATEHFAELIVETVFPLLTERSVTFAEVL</sequence>
<dbReference type="AlphaFoldDB" id="A0A233RZA6"/>
<dbReference type="GO" id="GO:0004497">
    <property type="term" value="F:monooxygenase activity"/>
    <property type="evidence" value="ECO:0007669"/>
    <property type="project" value="UniProtKB-KW"/>
</dbReference>
<keyword evidence="2" id="KW-0503">Monooxygenase</keyword>
<dbReference type="Proteomes" id="UP000215483">
    <property type="component" value="Unassembled WGS sequence"/>
</dbReference>
<dbReference type="InterPro" id="IPR007138">
    <property type="entry name" value="ABM_dom"/>
</dbReference>
<dbReference type="PANTHER" id="PTHR33336">
    <property type="entry name" value="QUINOL MONOOXYGENASE YGIN-RELATED"/>
    <property type="match status" value="1"/>
</dbReference>
<organism evidence="2 3">
    <name type="scientific">Streptomyces diastatochromogenes</name>
    <dbReference type="NCBI Taxonomy" id="42236"/>
    <lineage>
        <taxon>Bacteria</taxon>
        <taxon>Bacillati</taxon>
        <taxon>Actinomycetota</taxon>
        <taxon>Actinomycetes</taxon>
        <taxon>Kitasatosporales</taxon>
        <taxon>Streptomycetaceae</taxon>
        <taxon>Streptomyces</taxon>
    </lineage>
</organism>
<dbReference type="InterPro" id="IPR011008">
    <property type="entry name" value="Dimeric_a/b-barrel"/>
</dbReference>
<proteinExistence type="predicted"/>
<keyword evidence="2" id="KW-0560">Oxidoreductase</keyword>
<dbReference type="PROSITE" id="PS51725">
    <property type="entry name" value="ABM"/>
    <property type="match status" value="1"/>
</dbReference>
<dbReference type="PANTHER" id="PTHR33336:SF3">
    <property type="entry name" value="ABM DOMAIN-CONTAINING PROTEIN"/>
    <property type="match status" value="1"/>
</dbReference>
<protein>
    <submittedName>
        <fullName evidence="2">Antibiotic biosynthesis monooxygenase</fullName>
    </submittedName>
</protein>
<dbReference type="GO" id="GO:0005829">
    <property type="term" value="C:cytosol"/>
    <property type="evidence" value="ECO:0007669"/>
    <property type="project" value="TreeGrafter"/>
</dbReference>
<dbReference type="Gene3D" id="3.30.70.100">
    <property type="match status" value="1"/>
</dbReference>
<evidence type="ECO:0000313" key="2">
    <source>
        <dbReference type="EMBL" id="OXY88726.1"/>
    </source>
</evidence>
<reference evidence="2 3" key="1">
    <citation type="submission" date="2016-07" db="EMBL/GenBank/DDBJ databases">
        <title>Draft genome of Streptomyces diastatochromogenes.</title>
        <authorList>
            <person name="Podduturi R."/>
            <person name="Lukassen M.B."/>
            <person name="Clausen N."/>
            <person name="Nielsen J.L."/>
            <person name="Jorgensen N.O."/>
        </authorList>
    </citation>
    <scope>NUCLEOTIDE SEQUENCE [LARGE SCALE GENOMIC DNA]</scope>
    <source>
        <strain evidence="2 3">DSM 40608</strain>
    </source>
</reference>
<comment type="caution">
    <text evidence="2">The sequence shown here is derived from an EMBL/GenBank/DDBJ whole genome shotgun (WGS) entry which is preliminary data.</text>
</comment>
<evidence type="ECO:0000259" key="1">
    <source>
        <dbReference type="PROSITE" id="PS51725"/>
    </source>
</evidence>
<gene>
    <name evidence="2" type="ORF">BEK98_41575</name>
</gene>
<dbReference type="OrthoDB" id="3695636at2"/>
<dbReference type="RefSeq" id="WP_094222173.1">
    <property type="nucleotide sequence ID" value="NZ_MCGQ01000052.1"/>
</dbReference>
<dbReference type="Pfam" id="PF03992">
    <property type="entry name" value="ABM"/>
    <property type="match status" value="1"/>
</dbReference>
<dbReference type="SUPFAM" id="SSF54909">
    <property type="entry name" value="Dimeric alpha+beta barrel"/>
    <property type="match status" value="1"/>
</dbReference>
<evidence type="ECO:0000313" key="3">
    <source>
        <dbReference type="Proteomes" id="UP000215483"/>
    </source>
</evidence>
<accession>A0A233RZA6</accession>